<dbReference type="EMBL" id="JN036606">
    <property type="protein sequence ID" value="AEJ34811.1"/>
    <property type="molecule type" value="Genomic_DNA"/>
</dbReference>
<dbReference type="Pfam" id="PF00271">
    <property type="entry name" value="Helicase_C"/>
    <property type="match status" value="1"/>
</dbReference>
<keyword evidence="2 7" id="KW-0378">Hydrolase</keyword>
<feature type="domain" description="Helicase C-terminal" evidence="6">
    <location>
        <begin position="374"/>
        <end position="551"/>
    </location>
</feature>
<dbReference type="InterPro" id="IPR014001">
    <property type="entry name" value="Helicase_ATP-bd"/>
</dbReference>
<dbReference type="GO" id="GO:0031297">
    <property type="term" value="P:replication fork processing"/>
    <property type="evidence" value="ECO:0007669"/>
    <property type="project" value="TreeGrafter"/>
</dbReference>
<keyword evidence="4" id="KW-0067">ATP-binding</keyword>
<evidence type="ECO:0000313" key="7">
    <source>
        <dbReference type="EMBL" id="ADO18711.1"/>
    </source>
</evidence>
<evidence type="ECO:0000256" key="2">
    <source>
        <dbReference type="ARBA" id="ARBA00022801"/>
    </source>
</evidence>
<evidence type="ECO:0000313" key="10">
    <source>
        <dbReference type="EMBL" id="AKI81236.1"/>
    </source>
</evidence>
<dbReference type="KEGG" id="vg:9925199"/>
<dbReference type="GO" id="GO:0006281">
    <property type="term" value="P:DNA repair"/>
    <property type="evidence" value="ECO:0007669"/>
    <property type="project" value="TreeGrafter"/>
</dbReference>
<dbReference type="EMBL" id="KM982403">
    <property type="protein sequence ID" value="AKI81236.1"/>
    <property type="molecule type" value="Genomic_DNA"/>
</dbReference>
<evidence type="ECO:0000313" key="11">
    <source>
        <dbReference type="Proteomes" id="UP000201519"/>
    </source>
</evidence>
<dbReference type="InterPro" id="IPR001650">
    <property type="entry name" value="Helicase_C-like"/>
</dbReference>
<dbReference type="OrthoDB" id="1247at10239"/>
<sequence>MSSRLSYVNVDDPNFYEFIDEKYSKYKIPPKQKTFKQFCFPSKYEFQIPQQFLAEYINPKTPYKGLLIYHRIGAGKTCTAIKIAENFKNKSKIMIVVPASLKGNFRSELRSLCADDHYLTSKERSELKILHPSSDEYKSIIKVSDDRIDKYYTIYSYNKFVDLIKQNKINLTNTLLIIDEVHNMISETGTYYESLYETIHSAPDNMRLVIMTATPIFDKPNEIALTMNLLVRNKQLPVGPDFVSTFMDIRYNSKGPVYHVKNMDLFKEFVKGYVSYYRGAPPYVFPKSELFFVRTKMSDLQKTVYQKITGKEVKQTKVRDYVNENISNNFFIGTRMISNIVYPNEKVGLKGYNSLTDEDLTIAKIREYSPKFLKILRKIKRCNGTVFVYSNFKEYGGIRVFARLLEFHRFKNYEFNGSGPRRFAIWSGDQDPIYKEEVKAVFNNKDNEFGSKIKVILGSSSIKEGVSFLRVQEVHIMEPYWNFSRMEQIIGRAIRFCSHKDVELDRQLVKVYIYLAVHPDIKMSIDERMMKMALDKKMINSAFEKALKEAAIDCELFKNANVYPGEQDIQCEQ</sequence>
<evidence type="ECO:0000313" key="14">
    <source>
        <dbReference type="Proteomes" id="UP000274448"/>
    </source>
</evidence>
<accession>A0A0G2Y0Z2</accession>
<dbReference type="EMBL" id="HQ336222">
    <property type="protein sequence ID" value="ADO18711.1"/>
    <property type="molecule type" value="Genomic_DNA"/>
</dbReference>
<dbReference type="SUPFAM" id="SSF52540">
    <property type="entry name" value="P-loop containing nucleoside triphosphate hydrolases"/>
    <property type="match status" value="1"/>
</dbReference>
<dbReference type="PANTHER" id="PTHR45766:SF3">
    <property type="entry name" value="DNA ANNEALING HELICASE AND ENDONUCLEASE ZRANB3"/>
    <property type="match status" value="1"/>
</dbReference>
<dbReference type="GO" id="GO:0016787">
    <property type="term" value="F:hydrolase activity"/>
    <property type="evidence" value="ECO:0007669"/>
    <property type="project" value="UniProtKB-KW"/>
</dbReference>
<dbReference type="Proteomes" id="UP000240552">
    <property type="component" value="Segment"/>
</dbReference>
<evidence type="ECO:0000313" key="9">
    <source>
        <dbReference type="EMBL" id="AKI79340.1"/>
    </source>
</evidence>
<evidence type="ECO:0000259" key="5">
    <source>
        <dbReference type="PROSITE" id="PS51192"/>
    </source>
</evidence>
<dbReference type="SMR" id="A0A0G2Y0Z2"/>
<evidence type="ECO:0000259" key="6">
    <source>
        <dbReference type="PROSITE" id="PS51194"/>
    </source>
</evidence>
<dbReference type="InterPro" id="IPR027417">
    <property type="entry name" value="P-loop_NTPase"/>
</dbReference>
<evidence type="ECO:0000256" key="4">
    <source>
        <dbReference type="ARBA" id="ARBA00022840"/>
    </source>
</evidence>
<dbReference type="SMART" id="SM00487">
    <property type="entry name" value="DEXDc"/>
    <property type="match status" value="1"/>
</dbReference>
<keyword evidence="3 7" id="KW-0347">Helicase</keyword>
<reference evidence="13 14" key="3">
    <citation type="submission" date="2014-10" db="EMBL/GenBank/DDBJ databases">
        <title>Pan-genome analysis of Brazilian lineage A amoebal mimiviruses.</title>
        <authorList>
            <person name="Assis F.L."/>
            <person name="Abrahao J.S."/>
            <person name="Kroon E.G."/>
            <person name="Dornas F.P."/>
            <person name="Andrade K.R."/>
            <person name="Borato P.V.M."/>
            <person name="Pilotto M.R."/>
            <person name="Benamar S."/>
            <person name="LaScola B."/>
            <person name="Colson P."/>
        </authorList>
    </citation>
    <scope>NUCLEOTIDE SEQUENCE [LARGE SCALE GENOMIC DNA]</scope>
    <source>
        <strain evidence="10 14">Amazonia</strain>
        <strain evidence="9 13">Oyster</strain>
    </source>
</reference>
<feature type="domain" description="Helicase ATP-binding" evidence="5">
    <location>
        <begin position="57"/>
        <end position="233"/>
    </location>
</feature>
<gene>
    <name evidence="7" type="primary">R563</name>
    <name evidence="8" type="ORF">MIMI_R563</name>
</gene>
<name>A0A0G2Y0Z2_MIMIV</name>
<proteinExistence type="predicted"/>
<evidence type="ECO:0000313" key="8">
    <source>
        <dbReference type="EMBL" id="AEJ34811.1"/>
    </source>
</evidence>
<evidence type="ECO:0000313" key="13">
    <source>
        <dbReference type="Proteomes" id="UP000241474"/>
    </source>
</evidence>
<dbReference type="Proteomes" id="UP000274448">
    <property type="component" value="Segment"/>
</dbReference>
<organism evidence="7 11">
    <name type="scientific">Acanthamoeba polyphaga mimivirus</name>
    <name type="common">APMV</name>
    <dbReference type="NCBI Taxonomy" id="212035"/>
    <lineage>
        <taxon>Viruses</taxon>
        <taxon>Varidnaviria</taxon>
        <taxon>Bamfordvirae</taxon>
        <taxon>Nucleocytoviricota</taxon>
        <taxon>Megaviricetes</taxon>
        <taxon>Imitervirales</taxon>
        <taxon>Mimiviridae</taxon>
        <taxon>Megamimivirinae</taxon>
        <taxon>Mimivirus</taxon>
        <taxon>Mimivirus bradfordmassiliense</taxon>
    </lineage>
</organism>
<dbReference type="PROSITE" id="PS51192">
    <property type="entry name" value="HELICASE_ATP_BIND_1"/>
    <property type="match status" value="1"/>
</dbReference>
<dbReference type="GO" id="GO:0004520">
    <property type="term" value="F:DNA endonuclease activity"/>
    <property type="evidence" value="ECO:0007669"/>
    <property type="project" value="TreeGrafter"/>
</dbReference>
<accession>E3VZ08</accession>
<dbReference type="RefSeq" id="YP_003987078.1">
    <property type="nucleotide sequence ID" value="NC_014649.1"/>
</dbReference>
<evidence type="ECO:0000256" key="1">
    <source>
        <dbReference type="ARBA" id="ARBA00022741"/>
    </source>
</evidence>
<evidence type="ECO:0000256" key="3">
    <source>
        <dbReference type="ARBA" id="ARBA00022806"/>
    </source>
</evidence>
<dbReference type="GeneID" id="9925199"/>
<dbReference type="GO" id="GO:0005524">
    <property type="term" value="F:ATP binding"/>
    <property type="evidence" value="ECO:0007669"/>
    <property type="project" value="UniProtKB-KW"/>
</dbReference>
<dbReference type="Gene3D" id="3.40.50.300">
    <property type="entry name" value="P-loop containing nucleotide triphosphate hydrolases"/>
    <property type="match status" value="2"/>
</dbReference>
<protein>
    <submittedName>
        <fullName evidence="7 8">Helicase</fullName>
        <ecNumber evidence="7">3.6.4.13</ecNumber>
    </submittedName>
</protein>
<dbReference type="EMBL" id="KM982401">
    <property type="protein sequence ID" value="AKI79340.1"/>
    <property type="molecule type" value="Genomic_DNA"/>
</dbReference>
<dbReference type="GO" id="GO:0003677">
    <property type="term" value="F:DNA binding"/>
    <property type="evidence" value="ECO:0007669"/>
    <property type="project" value="InterPro"/>
</dbReference>
<evidence type="ECO:0000313" key="12">
    <source>
        <dbReference type="Proteomes" id="UP000240552"/>
    </source>
</evidence>
<reference evidence="7 11" key="2">
    <citation type="journal article" date="2011" name="Virol. J.">
        <title>Breaking the 1000-gene barrier for Mimivirus using ultra-deep genome and transcriptome sequencing.</title>
        <authorList>
            <person name="Legendre M."/>
            <person name="Santini S."/>
            <person name="Rico A."/>
            <person name="Abergel C."/>
            <person name="Claverie J.M."/>
        </authorList>
    </citation>
    <scope>NUCLEOTIDE SEQUENCE [LARGE SCALE GENOMIC DNA]</scope>
</reference>
<keyword evidence="11" id="KW-1185">Reference proteome</keyword>
<dbReference type="Pfam" id="PF04851">
    <property type="entry name" value="ResIII"/>
    <property type="match status" value="1"/>
</dbReference>
<dbReference type="PANTHER" id="PTHR45766">
    <property type="entry name" value="DNA ANNEALING HELICASE AND ENDONUCLEASE ZRANB3 FAMILY MEMBER"/>
    <property type="match status" value="1"/>
</dbReference>
<keyword evidence="1" id="KW-0547">Nucleotide-binding</keyword>
<reference evidence="8 12" key="1">
    <citation type="journal article" date="2011" name="Proc. Natl. Acad. Sci. U.S.A.">
        <title>Mimivirus shows dramatic genome reduction after intraamoebal culture.</title>
        <authorList>
            <person name="Boyer M."/>
            <person name="Azza S."/>
            <person name="Barrassi L."/>
            <person name="Klose T."/>
            <person name="Campocasso A."/>
            <person name="Pagnier I."/>
            <person name="Fournous G."/>
            <person name="Borg A."/>
            <person name="Robert C."/>
            <person name="Zhang X."/>
            <person name="Desnues C."/>
            <person name="Henrissat B."/>
            <person name="Rossmann M.G."/>
            <person name="La Scola B."/>
            <person name="Raoult D."/>
        </authorList>
    </citation>
    <scope>NUCLEOTIDE SEQUENCE [LARGE SCALE GENOMIC DNA]</scope>
    <source>
        <strain evidence="8">M4</strain>
    </source>
</reference>
<dbReference type="EC" id="3.6.4.13" evidence="7"/>
<dbReference type="Proteomes" id="UP000201519">
    <property type="component" value="Segment"/>
</dbReference>
<dbReference type="Proteomes" id="UP000241474">
    <property type="component" value="Segment"/>
</dbReference>
<dbReference type="GO" id="GO:0003724">
    <property type="term" value="F:RNA helicase activity"/>
    <property type="evidence" value="ECO:0007669"/>
    <property type="project" value="UniProtKB-EC"/>
</dbReference>
<organismHost>
    <name type="scientific">Acanthamoeba polyphaga</name>
    <name type="common">Amoeba</name>
    <dbReference type="NCBI Taxonomy" id="5757"/>
</organismHost>
<dbReference type="InterPro" id="IPR006935">
    <property type="entry name" value="Helicase/UvrB_N"/>
</dbReference>
<dbReference type="PROSITE" id="PS51194">
    <property type="entry name" value="HELICASE_CTER"/>
    <property type="match status" value="1"/>
</dbReference>